<feature type="domain" description="Prolyl 4-hydroxylase alpha subunit Fe(2+) 2OG dioxygenase" evidence="1">
    <location>
        <begin position="79"/>
        <end position="155"/>
    </location>
</feature>
<dbReference type="AlphaFoldDB" id="A0A6C0ESW8"/>
<dbReference type="Gene3D" id="2.60.120.620">
    <property type="entry name" value="q2cbj1_9rhob like domain"/>
    <property type="match status" value="1"/>
</dbReference>
<evidence type="ECO:0000313" key="2">
    <source>
        <dbReference type="EMBL" id="QHT31781.1"/>
    </source>
</evidence>
<dbReference type="Pfam" id="PF13640">
    <property type="entry name" value="2OG-FeII_Oxy_3"/>
    <property type="match status" value="1"/>
</dbReference>
<name>A0A6C0ESW8_9ZZZZ</name>
<dbReference type="SUPFAM" id="SSF51197">
    <property type="entry name" value="Clavaminate synthase-like"/>
    <property type="match status" value="1"/>
</dbReference>
<evidence type="ECO:0000259" key="1">
    <source>
        <dbReference type="Pfam" id="PF13640"/>
    </source>
</evidence>
<accession>A0A6C0ESW8</accession>
<protein>
    <recommendedName>
        <fullName evidence="1">Prolyl 4-hydroxylase alpha subunit Fe(2+) 2OG dioxygenase domain-containing protein</fullName>
    </recommendedName>
</protein>
<reference evidence="2" key="1">
    <citation type="journal article" date="2020" name="Nature">
        <title>Giant virus diversity and host interactions through global metagenomics.</title>
        <authorList>
            <person name="Schulz F."/>
            <person name="Roux S."/>
            <person name="Paez-Espino D."/>
            <person name="Jungbluth S."/>
            <person name="Walsh D.A."/>
            <person name="Denef V.J."/>
            <person name="McMahon K.D."/>
            <person name="Konstantinidis K.T."/>
            <person name="Eloe-Fadrosh E.A."/>
            <person name="Kyrpides N.C."/>
            <person name="Woyke T."/>
        </authorList>
    </citation>
    <scope>NUCLEOTIDE SEQUENCE</scope>
    <source>
        <strain evidence="2">GVMAG-M-3300009155-48</strain>
    </source>
</reference>
<dbReference type="EMBL" id="MN738925">
    <property type="protein sequence ID" value="QHT31781.1"/>
    <property type="molecule type" value="Genomic_DNA"/>
</dbReference>
<organism evidence="2">
    <name type="scientific">viral metagenome</name>
    <dbReference type="NCBI Taxonomy" id="1070528"/>
    <lineage>
        <taxon>unclassified sequences</taxon>
        <taxon>metagenomes</taxon>
        <taxon>organismal metagenomes</taxon>
    </lineage>
</organism>
<dbReference type="InterPro" id="IPR044862">
    <property type="entry name" value="Pro_4_hyd_alph_FE2OG_OXY"/>
</dbReference>
<proteinExistence type="predicted"/>
<sequence length="172" mass="20458">MEKIIVQDNFLNQDELKKCIDIINSNSWKWGHSSTGSRSDNQFWVMDLFDNEYFSKDIKNVIEKHFSKKFKITRLYVNAHTYGQDGSYHTDSENPNNYSFCLYLTNIKEENIETAGGHLFFKFPELNYKIGYEPKFNRGIFFPSNYIHKATSFSRYIMDLRICVAWKLEEIL</sequence>